<name>A0A9D4NQD4_DERFA</name>
<accession>A0A9D4NQD4</accession>
<organism evidence="3">
    <name type="scientific">Dermatophagoides farinae</name>
    <name type="common">American house dust mite</name>
    <dbReference type="NCBI Taxonomy" id="6954"/>
    <lineage>
        <taxon>Eukaryota</taxon>
        <taxon>Metazoa</taxon>
        <taxon>Ecdysozoa</taxon>
        <taxon>Arthropoda</taxon>
        <taxon>Chelicerata</taxon>
        <taxon>Arachnida</taxon>
        <taxon>Acari</taxon>
        <taxon>Acariformes</taxon>
        <taxon>Sarcoptiformes</taxon>
        <taxon>Astigmata</taxon>
        <taxon>Psoroptidia</taxon>
        <taxon>Analgoidea</taxon>
        <taxon>Pyroglyphidae</taxon>
        <taxon>Dermatophagoidinae</taxon>
        <taxon>Dermatophagoides</taxon>
    </lineage>
</organism>
<protein>
    <submittedName>
        <fullName evidence="3">Uncharacterized protein</fullName>
    </submittedName>
</protein>
<keyword evidence="2" id="KW-0732">Signal</keyword>
<gene>
    <name evidence="3" type="ORF">HUG17_10304</name>
</gene>
<sequence length="114" mass="12395">MLFIKIILISSSVQIRSVWAVGGRGVAISSKGNRGHIGAKPVDSGEDSGTLTVILVVILPPNNNNNNNNPSTIMINDYPKPCQPPLLYRPQQQRSSSESIMMMNTKMNNDLDSS</sequence>
<feature type="chain" id="PRO_5039439731" evidence="2">
    <location>
        <begin position="21"/>
        <end position="114"/>
    </location>
</feature>
<evidence type="ECO:0000256" key="2">
    <source>
        <dbReference type="SAM" id="SignalP"/>
    </source>
</evidence>
<feature type="compositionally biased region" description="Polar residues" evidence="1">
    <location>
        <begin position="105"/>
        <end position="114"/>
    </location>
</feature>
<reference evidence="3" key="2">
    <citation type="journal article" date="2021" name="World Allergy Organ. J.">
        <title>Chromosome-level assembly of Dermatophagoides farinae genome and transcriptome reveals two novel allergens Der f 37 and Der f 39.</title>
        <authorList>
            <person name="Chen J."/>
            <person name="Cai Z."/>
            <person name="Fan D."/>
            <person name="Hu J."/>
            <person name="Hou Y."/>
            <person name="He Y."/>
            <person name="Zhang Z."/>
            <person name="Zhao Z."/>
            <person name="Gao P."/>
            <person name="Hu W."/>
            <person name="Sun J."/>
            <person name="Li J."/>
            <person name="Ji K."/>
        </authorList>
    </citation>
    <scope>NUCLEOTIDE SEQUENCE</scope>
    <source>
        <strain evidence="3">JKM2019</strain>
    </source>
</reference>
<feature type="region of interest" description="Disordered" evidence="1">
    <location>
        <begin position="91"/>
        <end position="114"/>
    </location>
</feature>
<dbReference type="AlphaFoldDB" id="A0A9D4NQD4"/>
<dbReference type="EMBL" id="SDOV01000010">
    <property type="protein sequence ID" value="KAH7636334.1"/>
    <property type="molecule type" value="Genomic_DNA"/>
</dbReference>
<feature type="signal peptide" evidence="2">
    <location>
        <begin position="1"/>
        <end position="20"/>
    </location>
</feature>
<reference evidence="3" key="1">
    <citation type="submission" date="2020-06" db="EMBL/GenBank/DDBJ databases">
        <authorList>
            <person name="Ji K."/>
            <person name="Li J."/>
        </authorList>
    </citation>
    <scope>NUCLEOTIDE SEQUENCE</scope>
    <source>
        <strain evidence="3">JKM2019</strain>
        <tissue evidence="3">Whole body</tissue>
    </source>
</reference>
<dbReference type="Proteomes" id="UP000828236">
    <property type="component" value="Unassembled WGS sequence"/>
</dbReference>
<evidence type="ECO:0000256" key="1">
    <source>
        <dbReference type="SAM" id="MobiDB-lite"/>
    </source>
</evidence>
<evidence type="ECO:0000313" key="3">
    <source>
        <dbReference type="EMBL" id="KAH7636334.1"/>
    </source>
</evidence>
<comment type="caution">
    <text evidence="3">The sequence shown here is derived from an EMBL/GenBank/DDBJ whole genome shotgun (WGS) entry which is preliminary data.</text>
</comment>
<proteinExistence type="predicted"/>